<gene>
    <name evidence="1" type="ORF">EPI10_011594</name>
</gene>
<dbReference type="Proteomes" id="UP000325315">
    <property type="component" value="Unassembled WGS sequence"/>
</dbReference>
<proteinExistence type="predicted"/>
<evidence type="ECO:0000313" key="1">
    <source>
        <dbReference type="EMBL" id="KAA3477728.1"/>
    </source>
</evidence>
<dbReference type="EMBL" id="SMMG02000004">
    <property type="protein sequence ID" value="KAA3477728.1"/>
    <property type="molecule type" value="Genomic_DNA"/>
</dbReference>
<accession>A0A5B6W9A3</accession>
<comment type="caution">
    <text evidence="1">The sequence shown here is derived from an EMBL/GenBank/DDBJ whole genome shotgun (WGS) entry which is preliminary data.</text>
</comment>
<reference evidence="2" key="1">
    <citation type="journal article" date="2019" name="Plant Biotechnol. J.">
        <title>Genome sequencing of the Australian wild diploid species Gossypium australe highlights disease resistance and delayed gland morphogenesis.</title>
        <authorList>
            <person name="Cai Y."/>
            <person name="Cai X."/>
            <person name="Wang Q."/>
            <person name="Wang P."/>
            <person name="Zhang Y."/>
            <person name="Cai C."/>
            <person name="Xu Y."/>
            <person name="Wang K."/>
            <person name="Zhou Z."/>
            <person name="Wang C."/>
            <person name="Geng S."/>
            <person name="Li B."/>
            <person name="Dong Q."/>
            <person name="Hou Y."/>
            <person name="Wang H."/>
            <person name="Ai P."/>
            <person name="Liu Z."/>
            <person name="Yi F."/>
            <person name="Sun M."/>
            <person name="An G."/>
            <person name="Cheng J."/>
            <person name="Zhang Y."/>
            <person name="Shi Q."/>
            <person name="Xie Y."/>
            <person name="Shi X."/>
            <person name="Chang Y."/>
            <person name="Huang F."/>
            <person name="Chen Y."/>
            <person name="Hong S."/>
            <person name="Mi L."/>
            <person name="Sun Q."/>
            <person name="Zhang L."/>
            <person name="Zhou B."/>
            <person name="Peng R."/>
            <person name="Zhang X."/>
            <person name="Liu F."/>
        </authorList>
    </citation>
    <scope>NUCLEOTIDE SEQUENCE [LARGE SCALE GENOMIC DNA]</scope>
    <source>
        <strain evidence="2">cv. PA1801</strain>
    </source>
</reference>
<protein>
    <submittedName>
        <fullName evidence="1">Uncharacterized protein</fullName>
    </submittedName>
</protein>
<evidence type="ECO:0000313" key="2">
    <source>
        <dbReference type="Proteomes" id="UP000325315"/>
    </source>
</evidence>
<name>A0A5B6W9A3_9ROSI</name>
<keyword evidence="2" id="KW-1185">Reference proteome</keyword>
<organism evidence="1 2">
    <name type="scientific">Gossypium australe</name>
    <dbReference type="NCBI Taxonomy" id="47621"/>
    <lineage>
        <taxon>Eukaryota</taxon>
        <taxon>Viridiplantae</taxon>
        <taxon>Streptophyta</taxon>
        <taxon>Embryophyta</taxon>
        <taxon>Tracheophyta</taxon>
        <taxon>Spermatophyta</taxon>
        <taxon>Magnoliopsida</taxon>
        <taxon>eudicotyledons</taxon>
        <taxon>Gunneridae</taxon>
        <taxon>Pentapetalae</taxon>
        <taxon>rosids</taxon>
        <taxon>malvids</taxon>
        <taxon>Malvales</taxon>
        <taxon>Malvaceae</taxon>
        <taxon>Malvoideae</taxon>
        <taxon>Gossypium</taxon>
    </lineage>
</organism>
<dbReference type="AlphaFoldDB" id="A0A5B6W9A3"/>
<sequence length="97" mass="11338">MTPYRLQAGERRMLQLDELEELRMPRYVKKNLKDGIIVVYNLVNSEKAKVITWEAQIPMERTLYNLQSLSIWRGPYTTTMEVCIKLMVNVSSTIGMV</sequence>